<dbReference type="EMBL" id="JAVMIP010000002">
    <property type="protein sequence ID" value="MDS3859790.1"/>
    <property type="molecule type" value="Genomic_DNA"/>
</dbReference>
<protein>
    <submittedName>
        <fullName evidence="4">Phosphoribosyltransferase</fullName>
    </submittedName>
</protein>
<evidence type="ECO:0000313" key="4">
    <source>
        <dbReference type="EMBL" id="MDS3859790.1"/>
    </source>
</evidence>
<proteinExistence type="predicted"/>
<dbReference type="InterPro" id="IPR029057">
    <property type="entry name" value="PRTase-like"/>
</dbReference>
<dbReference type="Pfam" id="PF00156">
    <property type="entry name" value="Pribosyltran"/>
    <property type="match status" value="1"/>
</dbReference>
<name>A0AAE4FPM5_9CYAN</name>
<gene>
    <name evidence="4" type="ORF">RIF25_03105</name>
</gene>
<organism evidence="4 5">
    <name type="scientific">Pseudocalidococcus azoricus BACA0444</name>
    <dbReference type="NCBI Taxonomy" id="2918990"/>
    <lineage>
        <taxon>Bacteria</taxon>
        <taxon>Bacillati</taxon>
        <taxon>Cyanobacteriota</taxon>
        <taxon>Cyanophyceae</taxon>
        <taxon>Acaryochloridales</taxon>
        <taxon>Thermosynechococcaceae</taxon>
        <taxon>Pseudocalidococcus</taxon>
        <taxon>Pseudocalidococcus azoricus</taxon>
    </lineage>
</organism>
<accession>A0AAE4FPM5</accession>
<keyword evidence="1 4" id="KW-0328">Glycosyltransferase</keyword>
<dbReference type="GO" id="GO:0016757">
    <property type="term" value="F:glycosyltransferase activity"/>
    <property type="evidence" value="ECO:0007669"/>
    <property type="project" value="UniProtKB-KW"/>
</dbReference>
<dbReference type="PANTHER" id="PTHR43363:SF1">
    <property type="entry name" value="HYPOXANTHINE-GUANINE PHOSPHORIBOSYLTRANSFERASE"/>
    <property type="match status" value="1"/>
</dbReference>
<evidence type="ECO:0000313" key="5">
    <source>
        <dbReference type="Proteomes" id="UP001268256"/>
    </source>
</evidence>
<keyword evidence="5" id="KW-1185">Reference proteome</keyword>
<comment type="caution">
    <text evidence="4">The sequence shown here is derived from an EMBL/GenBank/DDBJ whole genome shotgun (WGS) entry which is preliminary data.</text>
</comment>
<dbReference type="InterPro" id="IPR000836">
    <property type="entry name" value="PRTase_dom"/>
</dbReference>
<dbReference type="SUPFAM" id="SSF53271">
    <property type="entry name" value="PRTase-like"/>
    <property type="match status" value="1"/>
</dbReference>
<sequence length="189" mass="20997">MSQALTNAALSSPATDLWVSWDDYHQLIEALAIKIYQSGWEFNQILCLAKGGLRVGDLLSRLFKQPMAILAVSSYGGEGNRVRGSVTFSRDLTMTTPNLGSRVLVVDDLVDSGITMQKSLAWLDRSYGFYVEEVKTAVLWQKAGSVFSPDYVVQYLADDPWIHQPFERYETLTAQELAAEPGLTPVSNQ</sequence>
<feature type="domain" description="Phosphoribosyltransferase" evidence="3">
    <location>
        <begin position="20"/>
        <end position="170"/>
    </location>
</feature>
<dbReference type="Gene3D" id="3.40.50.2020">
    <property type="match status" value="1"/>
</dbReference>
<evidence type="ECO:0000256" key="2">
    <source>
        <dbReference type="ARBA" id="ARBA00022679"/>
    </source>
</evidence>
<dbReference type="AlphaFoldDB" id="A0AAE4FPM5"/>
<keyword evidence="2" id="KW-0808">Transferase</keyword>
<dbReference type="Proteomes" id="UP001268256">
    <property type="component" value="Unassembled WGS sequence"/>
</dbReference>
<evidence type="ECO:0000256" key="1">
    <source>
        <dbReference type="ARBA" id="ARBA00022676"/>
    </source>
</evidence>
<evidence type="ECO:0000259" key="3">
    <source>
        <dbReference type="Pfam" id="PF00156"/>
    </source>
</evidence>
<reference evidence="5" key="1">
    <citation type="submission" date="2023-07" db="EMBL/GenBank/DDBJ databases">
        <authorList>
            <person name="Luz R."/>
            <person name="Cordeiro R."/>
            <person name="Fonseca A."/>
            <person name="Goncalves V."/>
        </authorList>
    </citation>
    <scope>NUCLEOTIDE SEQUENCE [LARGE SCALE GENOMIC DNA]</scope>
    <source>
        <strain evidence="5">BACA0444</strain>
    </source>
</reference>
<dbReference type="RefSeq" id="WP_322877094.1">
    <property type="nucleotide sequence ID" value="NZ_JAVMIP010000002.1"/>
</dbReference>
<dbReference type="CDD" id="cd06223">
    <property type="entry name" value="PRTases_typeI"/>
    <property type="match status" value="1"/>
</dbReference>
<dbReference type="PANTHER" id="PTHR43363">
    <property type="entry name" value="HYPOXANTHINE PHOSPHORIBOSYLTRANSFERASE"/>
    <property type="match status" value="1"/>
</dbReference>